<gene>
    <name evidence="3" type="ORF">VQ7734_00659</name>
</gene>
<accession>A0A1M7YQQ0</accession>
<feature type="domain" description="Dinitrogenase iron-molybdenum cofactor biosynthesis" evidence="2">
    <location>
        <begin position="9"/>
        <end position="97"/>
    </location>
</feature>
<evidence type="ECO:0000256" key="1">
    <source>
        <dbReference type="ARBA" id="ARBA00023231"/>
    </source>
</evidence>
<evidence type="ECO:0000259" key="2">
    <source>
        <dbReference type="Pfam" id="PF02579"/>
    </source>
</evidence>
<protein>
    <submittedName>
        <fullName evidence="3">Dinitrogenase iron-molybdenum cofactor</fullName>
    </submittedName>
</protein>
<evidence type="ECO:0000313" key="3">
    <source>
        <dbReference type="EMBL" id="SHO54940.1"/>
    </source>
</evidence>
<keyword evidence="4" id="KW-1185">Reference proteome</keyword>
<dbReference type="Pfam" id="PF02579">
    <property type="entry name" value="Nitro_FeMo-Co"/>
    <property type="match status" value="1"/>
</dbReference>
<name>A0A1M7YQQ0_9VIBR</name>
<dbReference type="AlphaFoldDB" id="A0A1M7YQQ0"/>
<dbReference type="EMBL" id="FRFG01000009">
    <property type="protein sequence ID" value="SHO54940.1"/>
    <property type="molecule type" value="Genomic_DNA"/>
</dbReference>
<organism evidence="3 4">
    <name type="scientific">Vibrio quintilis</name>
    <dbReference type="NCBI Taxonomy" id="1117707"/>
    <lineage>
        <taxon>Bacteria</taxon>
        <taxon>Pseudomonadati</taxon>
        <taxon>Pseudomonadota</taxon>
        <taxon>Gammaproteobacteria</taxon>
        <taxon>Vibrionales</taxon>
        <taxon>Vibrionaceae</taxon>
        <taxon>Vibrio</taxon>
    </lineage>
</organism>
<dbReference type="STRING" id="1117707.VQ7734_00659"/>
<dbReference type="InterPro" id="IPR036105">
    <property type="entry name" value="DiNase_FeMo-co_biosyn_sf"/>
</dbReference>
<dbReference type="RefSeq" id="WP_073579842.1">
    <property type="nucleotide sequence ID" value="NZ_AP024897.1"/>
</dbReference>
<proteinExistence type="predicted"/>
<dbReference type="Gene3D" id="3.30.420.130">
    <property type="entry name" value="Dinitrogenase iron-molybdenum cofactor biosynthesis domain"/>
    <property type="match status" value="1"/>
</dbReference>
<dbReference type="InterPro" id="IPR003731">
    <property type="entry name" value="Di-Nase_FeMo-co_biosynth"/>
</dbReference>
<keyword evidence="1" id="KW-0535">Nitrogen fixation</keyword>
<dbReference type="OrthoDB" id="280278at2"/>
<sequence>MKAAFTIWNDRISPVFDVAGYVLLLEVHHQNEISARDVVALPQGAAIDKLTFLCNQEVNVLVCGAISQPLLHAIEVCGIQVYPFCAGDIHEVIPAWLNGELEQVRFMMPGCRRKLRHRRGNGRRCSDLLQRRCNPKNRSD</sequence>
<dbReference type="SUPFAM" id="SSF53146">
    <property type="entry name" value="Nitrogenase accessory factor-like"/>
    <property type="match status" value="1"/>
</dbReference>
<evidence type="ECO:0000313" key="4">
    <source>
        <dbReference type="Proteomes" id="UP000184600"/>
    </source>
</evidence>
<dbReference type="Proteomes" id="UP000184600">
    <property type="component" value="Unassembled WGS sequence"/>
</dbReference>
<reference evidence="4" key="1">
    <citation type="submission" date="2016-12" db="EMBL/GenBank/DDBJ databases">
        <authorList>
            <person name="Rodrigo-Torres L."/>
            <person name="Arahal R.D."/>
            <person name="Lucena T."/>
        </authorList>
    </citation>
    <scope>NUCLEOTIDE SEQUENCE [LARGE SCALE GENOMIC DNA]</scope>
</reference>